<dbReference type="Proteomes" id="UP001497482">
    <property type="component" value="Chromosome 20"/>
</dbReference>
<protein>
    <submittedName>
        <fullName evidence="2">Uncharacterized protein</fullName>
    </submittedName>
</protein>
<accession>A0AAV2KWT7</accession>
<evidence type="ECO:0000256" key="1">
    <source>
        <dbReference type="SAM" id="MobiDB-lite"/>
    </source>
</evidence>
<proteinExistence type="predicted"/>
<feature type="region of interest" description="Disordered" evidence="1">
    <location>
        <begin position="1"/>
        <end position="87"/>
    </location>
</feature>
<feature type="compositionally biased region" description="Acidic residues" evidence="1">
    <location>
        <begin position="67"/>
        <end position="76"/>
    </location>
</feature>
<dbReference type="EMBL" id="OZ035842">
    <property type="protein sequence ID" value="CAL1594511.1"/>
    <property type="molecule type" value="Genomic_DNA"/>
</dbReference>
<sequence>MKGGRKGERNWSGGCGGKIRTGREKKEGGRWSGRRGRKETGGGERTKCDGRGDEVRKRENPAYDDDRGADEDEEDDVMKKSRRRHPG</sequence>
<feature type="compositionally biased region" description="Basic and acidic residues" evidence="1">
    <location>
        <begin position="38"/>
        <end position="66"/>
    </location>
</feature>
<evidence type="ECO:0000313" key="2">
    <source>
        <dbReference type="EMBL" id="CAL1594511.1"/>
    </source>
</evidence>
<gene>
    <name evidence="2" type="ORF">KC01_LOCUS23464</name>
</gene>
<organism evidence="2 3">
    <name type="scientific">Knipowitschia caucasica</name>
    <name type="common">Caucasian dwarf goby</name>
    <name type="synonym">Pomatoschistus caucasicus</name>
    <dbReference type="NCBI Taxonomy" id="637954"/>
    <lineage>
        <taxon>Eukaryota</taxon>
        <taxon>Metazoa</taxon>
        <taxon>Chordata</taxon>
        <taxon>Craniata</taxon>
        <taxon>Vertebrata</taxon>
        <taxon>Euteleostomi</taxon>
        <taxon>Actinopterygii</taxon>
        <taxon>Neopterygii</taxon>
        <taxon>Teleostei</taxon>
        <taxon>Neoteleostei</taxon>
        <taxon>Acanthomorphata</taxon>
        <taxon>Gobiaria</taxon>
        <taxon>Gobiiformes</taxon>
        <taxon>Gobioidei</taxon>
        <taxon>Gobiidae</taxon>
        <taxon>Gobiinae</taxon>
        <taxon>Knipowitschia</taxon>
    </lineage>
</organism>
<evidence type="ECO:0000313" key="3">
    <source>
        <dbReference type="Proteomes" id="UP001497482"/>
    </source>
</evidence>
<dbReference type="AlphaFoldDB" id="A0AAV2KWT7"/>
<reference evidence="2 3" key="1">
    <citation type="submission" date="2024-04" db="EMBL/GenBank/DDBJ databases">
        <authorList>
            <person name="Waldvogel A.-M."/>
            <person name="Schoenle A."/>
        </authorList>
    </citation>
    <scope>NUCLEOTIDE SEQUENCE [LARGE SCALE GENOMIC DNA]</scope>
</reference>
<keyword evidence="3" id="KW-1185">Reference proteome</keyword>
<name>A0AAV2KWT7_KNICA</name>